<keyword evidence="2" id="KW-0812">Transmembrane</keyword>
<feature type="compositionally biased region" description="Polar residues" evidence="1">
    <location>
        <begin position="1627"/>
        <end position="1639"/>
    </location>
</feature>
<dbReference type="EMBL" id="JTDE01000667">
    <property type="protein sequence ID" value="KAF7260632.1"/>
    <property type="molecule type" value="Genomic_DNA"/>
</dbReference>
<organism evidence="5 6">
    <name type="scientific">Paragonimus skrjabini miyazakii</name>
    <dbReference type="NCBI Taxonomy" id="59628"/>
    <lineage>
        <taxon>Eukaryota</taxon>
        <taxon>Metazoa</taxon>
        <taxon>Spiralia</taxon>
        <taxon>Lophotrochozoa</taxon>
        <taxon>Platyhelminthes</taxon>
        <taxon>Trematoda</taxon>
        <taxon>Digenea</taxon>
        <taxon>Plagiorchiida</taxon>
        <taxon>Troglotremata</taxon>
        <taxon>Troglotrematidae</taxon>
        <taxon>Paragonimus</taxon>
    </lineage>
</organism>
<gene>
    <name evidence="5" type="ORF">EG68_02676</name>
</gene>
<dbReference type="OrthoDB" id="6247395at2759"/>
<feature type="compositionally biased region" description="Low complexity" evidence="1">
    <location>
        <begin position="1812"/>
        <end position="1827"/>
    </location>
</feature>
<feature type="transmembrane region" description="Helical" evidence="2">
    <location>
        <begin position="1510"/>
        <end position="1532"/>
    </location>
</feature>
<proteinExistence type="predicted"/>
<feature type="signal peptide" evidence="3">
    <location>
        <begin position="1"/>
        <end position="17"/>
    </location>
</feature>
<dbReference type="Proteomes" id="UP000822476">
    <property type="component" value="Unassembled WGS sequence"/>
</dbReference>
<feature type="region of interest" description="Disordered" evidence="1">
    <location>
        <begin position="1627"/>
        <end position="1705"/>
    </location>
</feature>
<feature type="region of interest" description="Disordered" evidence="1">
    <location>
        <begin position="1727"/>
        <end position="1762"/>
    </location>
</feature>
<accession>A0A8S9Z161</accession>
<dbReference type="GO" id="GO:0016020">
    <property type="term" value="C:membrane"/>
    <property type="evidence" value="ECO:0007669"/>
    <property type="project" value="TreeGrafter"/>
</dbReference>
<evidence type="ECO:0000256" key="2">
    <source>
        <dbReference type="SAM" id="Phobius"/>
    </source>
</evidence>
<feature type="compositionally biased region" description="Basic and acidic residues" evidence="1">
    <location>
        <begin position="1793"/>
        <end position="1804"/>
    </location>
</feature>
<dbReference type="InterPro" id="IPR039877">
    <property type="entry name" value="TMEM131-like"/>
</dbReference>
<evidence type="ECO:0000313" key="6">
    <source>
        <dbReference type="Proteomes" id="UP000822476"/>
    </source>
</evidence>
<protein>
    <recommendedName>
        <fullName evidence="4">Transmembrane protein 131-like N-terminal domain-containing protein</fullName>
    </recommendedName>
</protein>
<dbReference type="PANTHER" id="PTHR22050:SF0">
    <property type="entry name" value="TRANSMEMBRANE PROTEIN 131 HOMOLOG"/>
    <property type="match status" value="1"/>
</dbReference>
<dbReference type="PANTHER" id="PTHR22050">
    <property type="entry name" value="RW1 PROTEIN HOMOLOG"/>
    <property type="match status" value="1"/>
</dbReference>
<dbReference type="Pfam" id="PF12371">
    <property type="entry name" value="TMEM131_like_N"/>
    <property type="match status" value="1"/>
</dbReference>
<feature type="compositionally biased region" description="Polar residues" evidence="1">
    <location>
        <begin position="1651"/>
        <end position="1668"/>
    </location>
</feature>
<name>A0A8S9Z161_9TREM</name>
<evidence type="ECO:0000313" key="5">
    <source>
        <dbReference type="EMBL" id="KAF7260632.1"/>
    </source>
</evidence>
<feature type="region of interest" description="Disordered" evidence="1">
    <location>
        <begin position="1793"/>
        <end position="1830"/>
    </location>
</feature>
<sequence length="2299" mass="254172">MFPVIAAFIIIFENAFGLMACENAANFGGEMLNLLDDINEFYSHKFSEEYRIFNKVFILRVTFKPNVLDFGDRPVFKPSSLEVSLTNLEPDHTFEIRSTFGNHEAFLWSKFNRTIVTPLASTSFNLTFIPQKMGYVEGTVFIATSHGLLRYQVFGSGYLNTDELLPVVHRKTTSTAKFLTVEIFNPSVFSLKVEHLAFYSPSNSLHNKSLLMASEPWKLYNRGSSHDVLYPQRATEVFSLLANDNLSAEGQFLVFSTCLLIDHEKLGYECPGYRCLWNISPLFARANLSSCSLMVVALHSRYATTSELFAASSFLHFGTVMSTSGSVTLPLQMLCRSDYPIVITHVATDFFDAALSIRLVNRTIAPDVTGVQTVALFTASAANISSSYALSGFITALTDTNAFVKIPYYVKLVRGSFITRTNNHTFHNQLFGLRYQYYLLNIADFPLLVLPPPLPKVMKNKLVVHNRTSAVVLSPNEERLLLEVSLPYSSPAHVITSVPIITNVSVLYLSIDAFSGFVHVRIPEARLVGNVFDFGHVLVNNMHRTNISLFNDNSFDIIMDCFVLFIDLSDAEALHSLDFSQSACSPVCHLTSSNHSCVSCIKSVPAHSNLTLEVHWGGFNVTGKVTGLITLQTAYHKSVHPFRFFVGLGELLMIPNRIVVGGIFPGKRVHRNLIIQSNYTSHTELTRLQLLATTHSLPRSIRLLSDFATSTKAGADLSSSAIQLIPKKPTLVGSLTFDPSLDCSDWFSKQASRDQSEALDELCYTGFSLDSDAGHAFIRAMIRDRSDVNSSSDWMHTFHSGMQANAQLYIALRSAWIAKQNSLSPAKSTTQSRTLDAYVSFGASMEQTQFLGDLSVSFIWPRIVSSSKRPSSCTVNFSVSKRVPQSDAYPSFAFGQALRAHFPTTTWHDRLFCDLVIINPSDLPLLIQPVLLDAVYDIHTNRKEYVSPASPLGSFLHTLGQPASPDVFSKLSKLIVGTFSMQFLDPSSLGDAWTYHYDQEHLEPPHCCPTIFLPPSIGRATLRLTFTPDAISTASAHYPTRVVSEASHNLLLIRNNLTALEPVWLTARQGRVALAVGVLPTQSKVSAVVSNTSPAYSFVDLNESESVQVLFEALWIRPRENNTHVELIFSEQTEYVTEKQSLPPGQPLTTLNFDFKKKLFWPFCTVFDDPSVTYTVLNTMLPVDQQSARAATTESTKPTDMLVTLSIRRLLVLVNTGDVPIEVPLLVLGPDSNSHSLFDHTDGTVESDPLACIYSSFTLTPCLVPRDYIDTSERARPKPTSLVIKPGAHLPLKIAYHPDFVRTSVTARIWILAFPQSTSSGNKLDAIWNVCVNNTDSGRSFADCLTSSMLHMPLIRLSASFPWSFLKVCLDVLPRPWIEVFMWTPILLLFSINLCGVLFLGLGDAIRMHDAHLRLRQTIDRLPVNALPDPSRVFSFEHLVNGTPFSNVNPVGTVNKSSGARERSKSPDMVEQRIALKKLPVLLMPRSTCVEALEPDPETPSSSRVMRMAFSALFFVGLVVRFIRMFFSLVVFNPFQRIRVLIYRPSVVRSTPPADSSPVKKISKNINSNVVSSQTILSADDKYLDSDESSAKIVRTDSKVYTKWQSKHSTSDSLRSIGGTREDFLRWTSSPENRSSDLLKSSARRKRLSKTETPLPSDIGNTQLLDQSVKTDRESISPVHDTQGREGHRSSAGTSRSKGKDAPMSEAKIAAAVRATMRLAEETNCQARRKAAVTKQNGQDRTRVSYSSASSSSGPDQDGVKNMPLNLLRSKLEHSVAAKGVSKTAAIAGCKSDVRSTDEPHHSGPIDAHAQSYRNRSSTSDRSSTNTVQPNVFNDYPQSLFGLIIPFMGHSIQGVGEPELGICWPSIRDNNGAGSTAPPGIHVPRPWDEAVAEVTNLCDPESVCWYDSSLSSSSSRDSPDVAMHRIAAESQAFADTFMHCIPEPRGMHSSNRGEQRICFQRSARNMRMVPSTTDPPQAFSFRPTEFPGLPNSRMSWTSGYGRPIKHNSNADDVVALPISFSDPFVPIPTDEVGTLTCSQPENRSAVDSLDSLLPHRSSLDLFCATNLELKQNLDANPASFYSAHSVDYGDLRTRNGNPLDVPSNLWPGIHTSHSFYELPQITEARRLCMLEHEGRSQYSHHLLPSDSSVLVDAESCNTPSKSALHSETSQPAEVASLSSMPNSLTGMPTVMLEQPSSVSCPWVPSTNSADGWRQKPDETVLNKVPLPECLVFQPWQPVNAISTTDLLNCLGLDETDEILSFGPTFSYHNQNNSSLPTAASAPLHNSPIGFELRHVDAES</sequence>
<comment type="caution">
    <text evidence="5">The sequence shown here is derived from an EMBL/GenBank/DDBJ whole genome shotgun (WGS) entry which is preliminary data.</text>
</comment>
<reference evidence="5" key="1">
    <citation type="submission" date="2019-07" db="EMBL/GenBank/DDBJ databases">
        <title>Annotation for the trematode Paragonimus miyazaki's.</title>
        <authorList>
            <person name="Choi Y.-J."/>
        </authorList>
    </citation>
    <scope>NUCLEOTIDE SEQUENCE</scope>
    <source>
        <strain evidence="5">Japan</strain>
    </source>
</reference>
<evidence type="ECO:0000256" key="3">
    <source>
        <dbReference type="SAM" id="SignalP"/>
    </source>
</evidence>
<feature type="domain" description="Transmembrane protein 131-like N-terminal" evidence="4">
    <location>
        <begin position="61"/>
        <end position="144"/>
    </location>
</feature>
<keyword evidence="2" id="KW-0472">Membrane</keyword>
<dbReference type="InterPro" id="IPR022113">
    <property type="entry name" value="TMEM131L_N"/>
</dbReference>
<keyword evidence="3" id="KW-0732">Signal</keyword>
<feature type="chain" id="PRO_5035948665" description="Transmembrane protein 131-like N-terminal domain-containing protein" evidence="3">
    <location>
        <begin position="18"/>
        <end position="2299"/>
    </location>
</feature>
<evidence type="ECO:0000259" key="4">
    <source>
        <dbReference type="Pfam" id="PF12371"/>
    </source>
</evidence>
<evidence type="ECO:0000256" key="1">
    <source>
        <dbReference type="SAM" id="MobiDB-lite"/>
    </source>
</evidence>
<keyword evidence="6" id="KW-1185">Reference proteome</keyword>
<keyword evidence="2" id="KW-1133">Transmembrane helix</keyword>
<feature type="transmembrane region" description="Helical" evidence="2">
    <location>
        <begin position="1380"/>
        <end position="1406"/>
    </location>
</feature>